<dbReference type="InterPro" id="IPR046357">
    <property type="entry name" value="PPIase_dom_sf"/>
</dbReference>
<dbReference type="GO" id="GO:0003755">
    <property type="term" value="F:peptidyl-prolyl cis-trans isomerase activity"/>
    <property type="evidence" value="ECO:0007669"/>
    <property type="project" value="UniProtKB-KW"/>
</dbReference>
<dbReference type="FunFam" id="3.10.50.40:FF:000006">
    <property type="entry name" value="Peptidyl-prolyl cis-trans isomerase"/>
    <property type="match status" value="1"/>
</dbReference>
<proteinExistence type="predicted"/>
<organism evidence="7 8">
    <name type="scientific">Chrysochromulina tobinii</name>
    <dbReference type="NCBI Taxonomy" id="1460289"/>
    <lineage>
        <taxon>Eukaryota</taxon>
        <taxon>Haptista</taxon>
        <taxon>Haptophyta</taxon>
        <taxon>Prymnesiophyceae</taxon>
        <taxon>Prymnesiales</taxon>
        <taxon>Chrysochromulinaceae</taxon>
        <taxon>Chrysochromulina</taxon>
    </lineage>
</organism>
<dbReference type="InterPro" id="IPR001179">
    <property type="entry name" value="PPIase_FKBP_dom"/>
</dbReference>
<sequence length="156" mass="17264">MLRAICRMPSLRHAYRHFCSSPPLITKSSGLLYRDIHVPEKAEKIATNNVSVAVHYTGRLEDGTVFDSSVQRGTPFRFMLGQREVIKGWDEGVHGMRVGQRRQLVIPPHLGYGARGAGPIPPNALLHFDVELVDVGAPDTSLLGRLTTLLKALPFK</sequence>
<evidence type="ECO:0000256" key="3">
    <source>
        <dbReference type="ARBA" id="ARBA00023110"/>
    </source>
</evidence>
<comment type="catalytic activity">
    <reaction evidence="1 5">
        <text>[protein]-peptidylproline (omega=180) = [protein]-peptidylproline (omega=0)</text>
        <dbReference type="Rhea" id="RHEA:16237"/>
        <dbReference type="Rhea" id="RHEA-COMP:10747"/>
        <dbReference type="Rhea" id="RHEA-COMP:10748"/>
        <dbReference type="ChEBI" id="CHEBI:83833"/>
        <dbReference type="ChEBI" id="CHEBI:83834"/>
        <dbReference type="EC" id="5.2.1.8"/>
    </reaction>
</comment>
<dbReference type="EMBL" id="JWZX01002061">
    <property type="protein sequence ID" value="KOO31220.1"/>
    <property type="molecule type" value="Genomic_DNA"/>
</dbReference>
<dbReference type="PANTHER" id="PTHR43811:SF19">
    <property type="entry name" value="39 KDA FK506-BINDING NUCLEAR PROTEIN"/>
    <property type="match status" value="1"/>
</dbReference>
<gene>
    <name evidence="7" type="ORF">Ctob_006537</name>
</gene>
<evidence type="ECO:0000256" key="1">
    <source>
        <dbReference type="ARBA" id="ARBA00000971"/>
    </source>
</evidence>
<evidence type="ECO:0000256" key="2">
    <source>
        <dbReference type="ARBA" id="ARBA00013194"/>
    </source>
</evidence>
<comment type="caution">
    <text evidence="7">The sequence shown here is derived from an EMBL/GenBank/DDBJ whole genome shotgun (WGS) entry which is preliminary data.</text>
</comment>
<evidence type="ECO:0000259" key="6">
    <source>
        <dbReference type="PROSITE" id="PS50059"/>
    </source>
</evidence>
<dbReference type="EC" id="5.2.1.8" evidence="2 5"/>
<evidence type="ECO:0000256" key="4">
    <source>
        <dbReference type="ARBA" id="ARBA00023235"/>
    </source>
</evidence>
<evidence type="ECO:0000256" key="5">
    <source>
        <dbReference type="PROSITE-ProRule" id="PRU00277"/>
    </source>
</evidence>
<dbReference type="PROSITE" id="PS50059">
    <property type="entry name" value="FKBP_PPIASE"/>
    <property type="match status" value="1"/>
</dbReference>
<feature type="domain" description="PPIase FKBP-type" evidence="6">
    <location>
        <begin position="49"/>
        <end position="136"/>
    </location>
</feature>
<dbReference type="Gene3D" id="3.10.50.40">
    <property type="match status" value="1"/>
</dbReference>
<keyword evidence="4 5" id="KW-0413">Isomerase</keyword>
<dbReference type="AlphaFoldDB" id="A0A0M0JXD2"/>
<dbReference type="OrthoDB" id="1902587at2759"/>
<dbReference type="Proteomes" id="UP000037460">
    <property type="component" value="Unassembled WGS sequence"/>
</dbReference>
<accession>A0A0M0JXD2</accession>
<protein>
    <recommendedName>
        <fullName evidence="2 5">peptidylprolyl isomerase</fullName>
        <ecNumber evidence="2 5">5.2.1.8</ecNumber>
    </recommendedName>
</protein>
<dbReference type="SUPFAM" id="SSF54534">
    <property type="entry name" value="FKBP-like"/>
    <property type="match status" value="1"/>
</dbReference>
<dbReference type="Pfam" id="PF00254">
    <property type="entry name" value="FKBP_C"/>
    <property type="match status" value="1"/>
</dbReference>
<evidence type="ECO:0000313" key="7">
    <source>
        <dbReference type="EMBL" id="KOO31220.1"/>
    </source>
</evidence>
<keyword evidence="8" id="KW-1185">Reference proteome</keyword>
<name>A0A0M0JXD2_9EUKA</name>
<keyword evidence="3 5" id="KW-0697">Rotamase</keyword>
<dbReference type="PANTHER" id="PTHR43811">
    <property type="entry name" value="FKBP-TYPE PEPTIDYL-PROLYL CIS-TRANS ISOMERASE FKPA"/>
    <property type="match status" value="1"/>
</dbReference>
<reference evidence="8" key="1">
    <citation type="journal article" date="2015" name="PLoS Genet.">
        <title>Genome Sequence and Transcriptome Analyses of Chrysochromulina tobin: Metabolic Tools for Enhanced Algal Fitness in the Prominent Order Prymnesiales (Haptophyceae).</title>
        <authorList>
            <person name="Hovde B.T."/>
            <person name="Deodato C.R."/>
            <person name="Hunsperger H.M."/>
            <person name="Ryken S.A."/>
            <person name="Yost W."/>
            <person name="Jha R.K."/>
            <person name="Patterson J."/>
            <person name="Monnat R.J. Jr."/>
            <person name="Barlow S.B."/>
            <person name="Starkenburg S.R."/>
            <person name="Cattolico R.A."/>
        </authorList>
    </citation>
    <scope>NUCLEOTIDE SEQUENCE</scope>
    <source>
        <strain evidence="8">CCMP291</strain>
    </source>
</reference>
<evidence type="ECO:0000313" key="8">
    <source>
        <dbReference type="Proteomes" id="UP000037460"/>
    </source>
</evidence>